<dbReference type="AlphaFoldDB" id="A0A2P2MRW2"/>
<keyword evidence="1" id="KW-0472">Membrane</keyword>
<accession>A0A2P2MRW2</accession>
<evidence type="ECO:0000313" key="2">
    <source>
        <dbReference type="EMBL" id="MBX32973.1"/>
    </source>
</evidence>
<name>A0A2P2MRW2_RHIMU</name>
<proteinExistence type="predicted"/>
<keyword evidence="1" id="KW-0812">Transmembrane</keyword>
<dbReference type="EMBL" id="GGEC01052489">
    <property type="protein sequence ID" value="MBX32973.1"/>
    <property type="molecule type" value="Transcribed_RNA"/>
</dbReference>
<evidence type="ECO:0000256" key="1">
    <source>
        <dbReference type="SAM" id="Phobius"/>
    </source>
</evidence>
<protein>
    <submittedName>
        <fullName evidence="2">Germanicol synthase</fullName>
    </submittedName>
</protein>
<keyword evidence="1" id="KW-1133">Transmembrane helix</keyword>
<sequence length="148" mass="16429">MTHIYTPQTTMWAGRYGSLTLMLAPLRSELRRKRPARIFTRIVIRSSPAVTSSGVCSEALEQGKVILILCRLSKAELGSEACSMVKMIRMVAGVKTQSKEVGGSICQCSCRLIVSLAVHYAVLWLFFFFGKICDVLPSRPRSNVSRTN</sequence>
<organism evidence="2">
    <name type="scientific">Rhizophora mucronata</name>
    <name type="common">Asiatic mangrove</name>
    <dbReference type="NCBI Taxonomy" id="61149"/>
    <lineage>
        <taxon>Eukaryota</taxon>
        <taxon>Viridiplantae</taxon>
        <taxon>Streptophyta</taxon>
        <taxon>Embryophyta</taxon>
        <taxon>Tracheophyta</taxon>
        <taxon>Spermatophyta</taxon>
        <taxon>Magnoliopsida</taxon>
        <taxon>eudicotyledons</taxon>
        <taxon>Gunneridae</taxon>
        <taxon>Pentapetalae</taxon>
        <taxon>rosids</taxon>
        <taxon>fabids</taxon>
        <taxon>Malpighiales</taxon>
        <taxon>Rhizophoraceae</taxon>
        <taxon>Rhizophora</taxon>
    </lineage>
</organism>
<feature type="transmembrane region" description="Helical" evidence="1">
    <location>
        <begin position="112"/>
        <end position="133"/>
    </location>
</feature>
<reference evidence="2" key="1">
    <citation type="submission" date="2018-02" db="EMBL/GenBank/DDBJ databases">
        <title>Rhizophora mucronata_Transcriptome.</title>
        <authorList>
            <person name="Meera S.P."/>
            <person name="Sreeshan A."/>
            <person name="Augustine A."/>
        </authorList>
    </citation>
    <scope>NUCLEOTIDE SEQUENCE</scope>
    <source>
        <tissue evidence="2">Leaf</tissue>
    </source>
</reference>